<dbReference type="FunFam" id="3.30.1370.10:FF:000012">
    <property type="entry name" value="Mex-3 RNA-binding family member D"/>
    <property type="match status" value="1"/>
</dbReference>
<sequence length="424" mass="47073">MTSLQKTGIKRNVNHNQPDVERNNYIHNSWMLDVAGRGYVAYVRISLQHYFHYCWRYFREDICGGSVLKIVDLAVMDRRNGGKDGNYEDPRIWQLALELYQLGLNSDLESESLAVTPSEPETFTFDESINLDSLTIAARKKQCVTEYVPVPTSEHVAEIIGRQGCKIKQLRIRSNAYIKTPERGDEPVFVVTGRKEDVELAKQEIRSAADHFSRIRALRKRQSLPFPPPSVSGLVTVEMRVPYCVVGLVVGPKGSTIKHIQQLTNTYIVTPSRDSDPIFEVTGMPDNVDLAQREIQAHIAFRTGQVGNPNYGLPNFEPELYGGITGTNSEDYSSSFWSEEGCLGIVGKGGKSMSSSLSSLSYQAFGGSALPDSVIGVFKPEMSTNQSEDSGSFSAYNLFQAEPFMASRSSSSTESGLETSLRFS</sequence>
<gene>
    <name evidence="9" type="ORF">AFUS01_LOCUS30859</name>
</gene>
<evidence type="ECO:0000256" key="2">
    <source>
        <dbReference type="ARBA" id="ARBA00004496"/>
    </source>
</evidence>
<dbReference type="EMBL" id="CAJVCH010479404">
    <property type="protein sequence ID" value="CAG7820469.1"/>
    <property type="molecule type" value="Genomic_DNA"/>
</dbReference>
<dbReference type="GO" id="GO:0005634">
    <property type="term" value="C:nucleus"/>
    <property type="evidence" value="ECO:0007669"/>
    <property type="project" value="UniProtKB-SubCell"/>
</dbReference>
<dbReference type="InterPro" id="IPR047227">
    <property type="entry name" value="MEX3"/>
</dbReference>
<comment type="caution">
    <text evidence="9">The sequence shown here is derived from an EMBL/GenBank/DDBJ whole genome shotgun (WGS) entry which is preliminary data.</text>
</comment>
<evidence type="ECO:0000256" key="3">
    <source>
        <dbReference type="ARBA" id="ARBA00022490"/>
    </source>
</evidence>
<evidence type="ECO:0000313" key="10">
    <source>
        <dbReference type="Proteomes" id="UP000708208"/>
    </source>
</evidence>
<feature type="compositionally biased region" description="Low complexity" evidence="7">
    <location>
        <begin position="407"/>
        <end position="424"/>
    </location>
</feature>
<feature type="domain" description="K Homology" evidence="8">
    <location>
        <begin position="142"/>
        <end position="210"/>
    </location>
</feature>
<keyword evidence="5" id="KW-0539">Nucleus</keyword>
<dbReference type="OrthoDB" id="427410at2759"/>
<keyword evidence="3" id="KW-0963">Cytoplasm</keyword>
<organism evidence="9 10">
    <name type="scientific">Allacma fusca</name>
    <dbReference type="NCBI Taxonomy" id="39272"/>
    <lineage>
        <taxon>Eukaryota</taxon>
        <taxon>Metazoa</taxon>
        <taxon>Ecdysozoa</taxon>
        <taxon>Arthropoda</taxon>
        <taxon>Hexapoda</taxon>
        <taxon>Collembola</taxon>
        <taxon>Symphypleona</taxon>
        <taxon>Sminthuridae</taxon>
        <taxon>Allacma</taxon>
    </lineage>
</organism>
<evidence type="ECO:0000256" key="7">
    <source>
        <dbReference type="SAM" id="MobiDB-lite"/>
    </source>
</evidence>
<evidence type="ECO:0000256" key="4">
    <source>
        <dbReference type="ARBA" id="ARBA00022737"/>
    </source>
</evidence>
<reference evidence="9" key="1">
    <citation type="submission" date="2021-06" db="EMBL/GenBank/DDBJ databases">
        <authorList>
            <person name="Hodson N. C."/>
            <person name="Mongue J. A."/>
            <person name="Jaron S. K."/>
        </authorList>
    </citation>
    <scope>NUCLEOTIDE SEQUENCE</scope>
</reference>
<evidence type="ECO:0000313" key="9">
    <source>
        <dbReference type="EMBL" id="CAG7820469.1"/>
    </source>
</evidence>
<evidence type="ECO:0000256" key="6">
    <source>
        <dbReference type="PROSITE-ProRule" id="PRU00117"/>
    </source>
</evidence>
<dbReference type="CDD" id="cd22424">
    <property type="entry name" value="KH-I_MEX3_rpt2"/>
    <property type="match status" value="1"/>
</dbReference>
<dbReference type="PANTHER" id="PTHR23285:SF7">
    <property type="entry name" value="LD09246P1"/>
    <property type="match status" value="1"/>
</dbReference>
<dbReference type="GO" id="GO:0003723">
    <property type="term" value="F:RNA binding"/>
    <property type="evidence" value="ECO:0007669"/>
    <property type="project" value="UniProtKB-UniRule"/>
</dbReference>
<feature type="domain" description="K Homology" evidence="8">
    <location>
        <begin position="233"/>
        <end position="300"/>
    </location>
</feature>
<dbReference type="GO" id="GO:0005737">
    <property type="term" value="C:cytoplasm"/>
    <property type="evidence" value="ECO:0007669"/>
    <property type="project" value="UniProtKB-SubCell"/>
</dbReference>
<dbReference type="CDD" id="cd22423">
    <property type="entry name" value="KH-I_MEX3_rpt1"/>
    <property type="match status" value="1"/>
</dbReference>
<dbReference type="PROSITE" id="PS50084">
    <property type="entry name" value="KH_TYPE_1"/>
    <property type="match status" value="2"/>
</dbReference>
<name>A0A8J2PPT4_9HEXA</name>
<evidence type="ECO:0000256" key="5">
    <source>
        <dbReference type="ARBA" id="ARBA00023242"/>
    </source>
</evidence>
<dbReference type="InterPro" id="IPR047228">
    <property type="entry name" value="KH-I_MEX3_rpt1"/>
</dbReference>
<evidence type="ECO:0000259" key="8">
    <source>
        <dbReference type="SMART" id="SM00322"/>
    </source>
</evidence>
<dbReference type="InterPro" id="IPR047226">
    <property type="entry name" value="KH-I_MEX3_rpt2"/>
</dbReference>
<dbReference type="Pfam" id="PF00013">
    <property type="entry name" value="KH_1"/>
    <property type="match status" value="2"/>
</dbReference>
<dbReference type="InterPro" id="IPR004088">
    <property type="entry name" value="KH_dom_type_1"/>
</dbReference>
<dbReference type="Proteomes" id="UP000708208">
    <property type="component" value="Unassembled WGS sequence"/>
</dbReference>
<feature type="region of interest" description="Disordered" evidence="7">
    <location>
        <begin position="405"/>
        <end position="424"/>
    </location>
</feature>
<keyword evidence="6" id="KW-0694">RNA-binding</keyword>
<keyword evidence="4" id="KW-0677">Repeat</keyword>
<accession>A0A8J2PPT4</accession>
<keyword evidence="10" id="KW-1185">Reference proteome</keyword>
<dbReference type="PANTHER" id="PTHR23285">
    <property type="entry name" value="RING FINGER AND KH DOMAIN CONTAINING PROTEIN 1"/>
    <property type="match status" value="1"/>
</dbReference>
<comment type="subcellular location">
    <subcellularLocation>
        <location evidence="2">Cytoplasm</location>
    </subcellularLocation>
    <subcellularLocation>
        <location evidence="1">Nucleus</location>
    </subcellularLocation>
</comment>
<evidence type="ECO:0000256" key="1">
    <source>
        <dbReference type="ARBA" id="ARBA00004123"/>
    </source>
</evidence>
<proteinExistence type="predicted"/>
<dbReference type="InterPro" id="IPR004087">
    <property type="entry name" value="KH_dom"/>
</dbReference>
<protein>
    <recommendedName>
        <fullName evidence="8">K Homology domain-containing protein</fullName>
    </recommendedName>
</protein>
<dbReference type="AlphaFoldDB" id="A0A8J2PPT4"/>
<dbReference type="SMART" id="SM00322">
    <property type="entry name" value="KH"/>
    <property type="match status" value="2"/>
</dbReference>